<dbReference type="Pfam" id="PF20236">
    <property type="entry name" value="DUF6593"/>
    <property type="match status" value="1"/>
</dbReference>
<evidence type="ECO:0000313" key="2">
    <source>
        <dbReference type="EMBL" id="KEP52845.1"/>
    </source>
</evidence>
<gene>
    <name evidence="2" type="ORF">V565_039270</name>
</gene>
<dbReference type="HOGENOM" id="CLU_1031152_0_0_1"/>
<dbReference type="STRING" id="1423351.A0A074S5J5"/>
<name>A0A074S5J5_9AGAM</name>
<comment type="caution">
    <text evidence="2">The sequence shown here is derived from an EMBL/GenBank/DDBJ whole genome shotgun (WGS) entry which is preliminary data.</text>
</comment>
<evidence type="ECO:0000313" key="3">
    <source>
        <dbReference type="Proteomes" id="UP000027456"/>
    </source>
</evidence>
<evidence type="ECO:0000259" key="1">
    <source>
        <dbReference type="Pfam" id="PF20236"/>
    </source>
</evidence>
<dbReference type="EMBL" id="AZST01000085">
    <property type="protein sequence ID" value="KEP52845.1"/>
    <property type="molecule type" value="Genomic_DNA"/>
</dbReference>
<dbReference type="Proteomes" id="UP000027456">
    <property type="component" value="Unassembled WGS sequence"/>
</dbReference>
<proteinExistence type="predicted"/>
<reference evidence="2 3" key="1">
    <citation type="submission" date="2013-12" db="EMBL/GenBank/DDBJ databases">
        <authorList>
            <person name="Cubeta M."/>
            <person name="Pakala S."/>
            <person name="Fedorova N."/>
            <person name="Thomas E."/>
            <person name="Dean R."/>
            <person name="Jabaji S."/>
            <person name="Neate S."/>
            <person name="Toda T."/>
            <person name="Tavantzis S."/>
            <person name="Vilgalys R."/>
            <person name="Bharathan N."/>
            <person name="Pakala S."/>
            <person name="Losada L.S."/>
            <person name="Zafar N."/>
            <person name="Nierman W."/>
        </authorList>
    </citation>
    <scope>NUCLEOTIDE SEQUENCE [LARGE SCALE GENOMIC DNA]</scope>
    <source>
        <strain evidence="2 3">123E</strain>
    </source>
</reference>
<dbReference type="AlphaFoldDB" id="A0A074S5J5"/>
<dbReference type="OrthoDB" id="2910790at2759"/>
<sequence length="270" mass="29980">MTFVDGFYLIDETGSLTTTQFRDVEDRLTVRLDCTMNRPERAVVMLTVSGGTQSHLVSAPGRPDFHGTIAPDAVLDYGAKGIALGSIQYGHNAMHMDKYLRRSSMTSGSRKFVGSDGMEYKWQSTGDGCDWSLTNAAGYHVADYTRSDVLIPGRRTSCLNICGSWIHLSVGTYIPPITRPFILPLFQKSLPPLPSCDTLPSTVSNSFAIHSKTYVRLMCTTPRLSHVTHPRTVLVLLPRTHFFFTNPVCLCHLRNSCNPCCLFSLYIDFG</sequence>
<keyword evidence="3" id="KW-1185">Reference proteome</keyword>
<organism evidence="2 3">
    <name type="scientific">Rhizoctonia solani 123E</name>
    <dbReference type="NCBI Taxonomy" id="1423351"/>
    <lineage>
        <taxon>Eukaryota</taxon>
        <taxon>Fungi</taxon>
        <taxon>Dikarya</taxon>
        <taxon>Basidiomycota</taxon>
        <taxon>Agaricomycotina</taxon>
        <taxon>Agaricomycetes</taxon>
        <taxon>Cantharellales</taxon>
        <taxon>Ceratobasidiaceae</taxon>
        <taxon>Rhizoctonia</taxon>
    </lineage>
</organism>
<feature type="domain" description="DUF6593" evidence="1">
    <location>
        <begin position="87"/>
        <end position="161"/>
    </location>
</feature>
<accession>A0A074S5J5</accession>
<dbReference type="InterPro" id="IPR046528">
    <property type="entry name" value="DUF6593"/>
</dbReference>
<protein>
    <recommendedName>
        <fullName evidence="1">DUF6593 domain-containing protein</fullName>
    </recommendedName>
</protein>